<reference evidence="1 2" key="1">
    <citation type="submission" date="2023-01" db="EMBL/GenBank/DDBJ databases">
        <authorList>
            <person name="Kreplak J."/>
        </authorList>
    </citation>
    <scope>NUCLEOTIDE SEQUENCE [LARGE SCALE GENOMIC DNA]</scope>
</reference>
<gene>
    <name evidence="1" type="ORF">VFH_I256760</name>
</gene>
<proteinExistence type="predicted"/>
<name>A0AAV0YKZ6_VICFA</name>
<protein>
    <submittedName>
        <fullName evidence="1">Uncharacterized protein</fullName>
    </submittedName>
</protein>
<dbReference type="AlphaFoldDB" id="A0AAV0YKZ6"/>
<keyword evidence="2" id="KW-1185">Reference proteome</keyword>
<organism evidence="1 2">
    <name type="scientific">Vicia faba</name>
    <name type="common">Broad bean</name>
    <name type="synonym">Faba vulgaris</name>
    <dbReference type="NCBI Taxonomy" id="3906"/>
    <lineage>
        <taxon>Eukaryota</taxon>
        <taxon>Viridiplantae</taxon>
        <taxon>Streptophyta</taxon>
        <taxon>Embryophyta</taxon>
        <taxon>Tracheophyta</taxon>
        <taxon>Spermatophyta</taxon>
        <taxon>Magnoliopsida</taxon>
        <taxon>eudicotyledons</taxon>
        <taxon>Gunneridae</taxon>
        <taxon>Pentapetalae</taxon>
        <taxon>rosids</taxon>
        <taxon>fabids</taxon>
        <taxon>Fabales</taxon>
        <taxon>Fabaceae</taxon>
        <taxon>Papilionoideae</taxon>
        <taxon>50 kb inversion clade</taxon>
        <taxon>NPAAA clade</taxon>
        <taxon>Hologalegina</taxon>
        <taxon>IRL clade</taxon>
        <taxon>Fabeae</taxon>
        <taxon>Vicia</taxon>
    </lineage>
</organism>
<dbReference type="EMBL" id="OX451736">
    <property type="protein sequence ID" value="CAI8586486.1"/>
    <property type="molecule type" value="Genomic_DNA"/>
</dbReference>
<sequence length="159" mass="16836">MKHHLNQIIIQSNKKHMLNFSKVKEEKGVGKHPRVTNFFPLKNWQVDIHNNCSASVHSLQSLLFKINQDHHGGYGHGGGYGYGHGGGGYGHGGGGYGHGGGGYNGGGVSNNEVVEMSNEVNDAKYGRYGGGSRYHYGGYHGGYHHGGGGHHGGASNNGN</sequence>
<evidence type="ECO:0000313" key="1">
    <source>
        <dbReference type="EMBL" id="CAI8586486.1"/>
    </source>
</evidence>
<evidence type="ECO:0000313" key="2">
    <source>
        <dbReference type="Proteomes" id="UP001157006"/>
    </source>
</evidence>
<dbReference type="Proteomes" id="UP001157006">
    <property type="component" value="Chromosome 1L"/>
</dbReference>
<accession>A0AAV0YKZ6</accession>